<dbReference type="EMBL" id="MHVS01000005">
    <property type="protein sequence ID" value="OHA96475.1"/>
    <property type="molecule type" value="Genomic_DNA"/>
</dbReference>
<dbReference type="SUPFAM" id="SSF54523">
    <property type="entry name" value="Pili subunits"/>
    <property type="match status" value="1"/>
</dbReference>
<dbReference type="PROSITE" id="PS00409">
    <property type="entry name" value="PROKAR_NTER_METHYL"/>
    <property type="match status" value="1"/>
</dbReference>
<dbReference type="Proteomes" id="UP000177279">
    <property type="component" value="Unassembled WGS sequence"/>
</dbReference>
<dbReference type="Pfam" id="PF07963">
    <property type="entry name" value="N_methyl"/>
    <property type="match status" value="1"/>
</dbReference>
<dbReference type="InterPro" id="IPR012902">
    <property type="entry name" value="N_methyl_site"/>
</dbReference>
<keyword evidence="1" id="KW-0472">Membrane</keyword>
<keyword evidence="1" id="KW-0812">Transmembrane</keyword>
<name>A0A1G2TGP6_9BACT</name>
<evidence type="ECO:0008006" key="4">
    <source>
        <dbReference type="Google" id="ProtNLM"/>
    </source>
</evidence>
<dbReference type="NCBIfam" id="TIGR02532">
    <property type="entry name" value="IV_pilin_GFxxxE"/>
    <property type="match status" value="1"/>
</dbReference>
<organism evidence="2 3">
    <name type="scientific">Candidatus Zambryskibacteria bacterium RIFCSPHIGHO2_02_FULL_43_37</name>
    <dbReference type="NCBI Taxonomy" id="1802749"/>
    <lineage>
        <taxon>Bacteria</taxon>
        <taxon>Candidatus Zambryskiibacteriota</taxon>
    </lineage>
</organism>
<protein>
    <recommendedName>
        <fullName evidence="4">General secretion pathway GspH domain-containing protein</fullName>
    </recommendedName>
</protein>
<accession>A0A1G2TGP6</accession>
<evidence type="ECO:0000256" key="1">
    <source>
        <dbReference type="SAM" id="Phobius"/>
    </source>
</evidence>
<sequence length="208" mass="22407">MSHFFKHRSHGFSLIELMVSIGIMAVLITVIIMNQQSYTEAATLRNTADDLGITIAEAQAYGIAVRERAIGSADFGSGYGLSVTLLEAGGQTGYVFFSDRNGNQYYDGSFACATGGSEECLRKVIFPGGAYVESFCILRSSGGDLCNNVSRVDISFRRPDPEARLIFFNSGGSQYNPANISGALIQLKSPTGLTRQVKVYNTGQVSIQ</sequence>
<proteinExistence type="predicted"/>
<dbReference type="Gene3D" id="3.30.700.10">
    <property type="entry name" value="Glycoprotein, Type 4 Pilin"/>
    <property type="match status" value="1"/>
</dbReference>
<reference evidence="2 3" key="1">
    <citation type="journal article" date="2016" name="Nat. Commun.">
        <title>Thousands of microbial genomes shed light on interconnected biogeochemical processes in an aquifer system.</title>
        <authorList>
            <person name="Anantharaman K."/>
            <person name="Brown C.T."/>
            <person name="Hug L.A."/>
            <person name="Sharon I."/>
            <person name="Castelle C.J."/>
            <person name="Probst A.J."/>
            <person name="Thomas B.C."/>
            <person name="Singh A."/>
            <person name="Wilkins M.J."/>
            <person name="Karaoz U."/>
            <person name="Brodie E.L."/>
            <person name="Williams K.H."/>
            <person name="Hubbard S.S."/>
            <person name="Banfield J.F."/>
        </authorList>
    </citation>
    <scope>NUCLEOTIDE SEQUENCE [LARGE SCALE GENOMIC DNA]</scope>
</reference>
<gene>
    <name evidence="2" type="ORF">A3D49_01140</name>
</gene>
<dbReference type="InterPro" id="IPR045584">
    <property type="entry name" value="Pilin-like"/>
</dbReference>
<evidence type="ECO:0000313" key="2">
    <source>
        <dbReference type="EMBL" id="OHA96475.1"/>
    </source>
</evidence>
<dbReference type="AlphaFoldDB" id="A0A1G2TGP6"/>
<feature type="transmembrane region" description="Helical" evidence="1">
    <location>
        <begin position="12"/>
        <end position="33"/>
    </location>
</feature>
<comment type="caution">
    <text evidence="2">The sequence shown here is derived from an EMBL/GenBank/DDBJ whole genome shotgun (WGS) entry which is preliminary data.</text>
</comment>
<evidence type="ECO:0000313" key="3">
    <source>
        <dbReference type="Proteomes" id="UP000177279"/>
    </source>
</evidence>
<keyword evidence="1" id="KW-1133">Transmembrane helix</keyword>